<protein>
    <submittedName>
        <fullName evidence="1">Adenylosuccinate lyase</fullName>
    </submittedName>
</protein>
<organism evidence="1 2">
    <name type="scientific">Urechidicola vernalis</name>
    <dbReference type="NCBI Taxonomy" id="3075600"/>
    <lineage>
        <taxon>Bacteria</taxon>
        <taxon>Pseudomonadati</taxon>
        <taxon>Bacteroidota</taxon>
        <taxon>Flavobacteriia</taxon>
        <taxon>Flavobacteriales</taxon>
        <taxon>Flavobacteriaceae</taxon>
        <taxon>Urechidicola</taxon>
    </lineage>
</organism>
<dbReference type="EMBL" id="JAVRHV010000001">
    <property type="protein sequence ID" value="MDT0551703.1"/>
    <property type="molecule type" value="Genomic_DNA"/>
</dbReference>
<keyword evidence="1" id="KW-0456">Lyase</keyword>
<evidence type="ECO:0000313" key="1">
    <source>
        <dbReference type="EMBL" id="MDT0551703.1"/>
    </source>
</evidence>
<dbReference type="GO" id="GO:0016829">
    <property type="term" value="F:lyase activity"/>
    <property type="evidence" value="ECO:0007669"/>
    <property type="project" value="UniProtKB-KW"/>
</dbReference>
<comment type="caution">
    <text evidence="1">The sequence shown here is derived from an EMBL/GenBank/DDBJ whole genome shotgun (WGS) entry which is preliminary data.</text>
</comment>
<reference evidence="1 2" key="1">
    <citation type="submission" date="2023-09" db="EMBL/GenBank/DDBJ databases">
        <authorList>
            <person name="Rey-Velasco X."/>
        </authorList>
    </citation>
    <scope>NUCLEOTIDE SEQUENCE [LARGE SCALE GENOMIC DNA]</scope>
    <source>
        <strain evidence="1 2">P050</strain>
    </source>
</reference>
<dbReference type="RefSeq" id="WP_311591487.1">
    <property type="nucleotide sequence ID" value="NZ_JAVRHV010000001.1"/>
</dbReference>
<name>A0ABU2Y0L8_9FLAO</name>
<dbReference type="Proteomes" id="UP001252186">
    <property type="component" value="Unassembled WGS sequence"/>
</dbReference>
<gene>
    <name evidence="1" type="ORF">RM519_00460</name>
</gene>
<sequence>MTHDELTILLEKKVTASRLHRDSVANSILTDLEAFEPLLQITLDPSSPLSFHAAWVLEYVLDKDLNQLLPYLDFFTANLKHATHESTIRPLAKVCQFLAKSYSGKKNTLTKEVLTNQQIDTIIETGFDWMIAQHKVAVKAYTMTTLFLFGKKRDWVHPELKLILEDSIMYQSPAYKARGRITLELIKKHEKKKLGHN</sequence>
<accession>A0ABU2Y0L8</accession>
<evidence type="ECO:0000313" key="2">
    <source>
        <dbReference type="Proteomes" id="UP001252186"/>
    </source>
</evidence>
<keyword evidence="2" id="KW-1185">Reference proteome</keyword>
<proteinExistence type="predicted"/>